<evidence type="ECO:0000313" key="3">
    <source>
        <dbReference type="Proteomes" id="UP001396334"/>
    </source>
</evidence>
<keyword evidence="3" id="KW-1185">Reference proteome</keyword>
<dbReference type="EMBL" id="JBBPBN010000004">
    <property type="protein sequence ID" value="KAK9041187.1"/>
    <property type="molecule type" value="Genomic_DNA"/>
</dbReference>
<comment type="caution">
    <text evidence="2">The sequence shown here is derived from an EMBL/GenBank/DDBJ whole genome shotgun (WGS) entry which is preliminary data.</text>
</comment>
<name>A0ABR2TUT8_9ROSI</name>
<feature type="domain" description="Protein kinase" evidence="1">
    <location>
        <begin position="1"/>
        <end position="155"/>
    </location>
</feature>
<organism evidence="2 3">
    <name type="scientific">Hibiscus sabdariffa</name>
    <name type="common">roselle</name>
    <dbReference type="NCBI Taxonomy" id="183260"/>
    <lineage>
        <taxon>Eukaryota</taxon>
        <taxon>Viridiplantae</taxon>
        <taxon>Streptophyta</taxon>
        <taxon>Embryophyta</taxon>
        <taxon>Tracheophyta</taxon>
        <taxon>Spermatophyta</taxon>
        <taxon>Magnoliopsida</taxon>
        <taxon>eudicotyledons</taxon>
        <taxon>Gunneridae</taxon>
        <taxon>Pentapetalae</taxon>
        <taxon>rosids</taxon>
        <taxon>malvids</taxon>
        <taxon>Malvales</taxon>
        <taxon>Malvaceae</taxon>
        <taxon>Malvoideae</taxon>
        <taxon>Hibiscus</taxon>
    </lineage>
</organism>
<dbReference type="PANTHER" id="PTHR27003:SF269">
    <property type="entry name" value="RECEPTOR-LIKE PROTEIN KINASE ANXUR2"/>
    <property type="match status" value="1"/>
</dbReference>
<dbReference type="PROSITE" id="PS50011">
    <property type="entry name" value="PROTEIN_KINASE_DOM"/>
    <property type="match status" value="1"/>
</dbReference>
<dbReference type="Pfam" id="PF07714">
    <property type="entry name" value="PK_Tyr_Ser-Thr"/>
    <property type="match status" value="1"/>
</dbReference>
<dbReference type="InterPro" id="IPR001245">
    <property type="entry name" value="Ser-Thr/Tyr_kinase_cat_dom"/>
</dbReference>
<dbReference type="PANTHER" id="PTHR27003">
    <property type="entry name" value="OS07G0166700 PROTEIN"/>
    <property type="match status" value="1"/>
</dbReference>
<dbReference type="Gene3D" id="1.10.510.10">
    <property type="entry name" value="Transferase(Phosphotransferase) domain 1"/>
    <property type="match status" value="1"/>
</dbReference>
<gene>
    <name evidence="2" type="ORF">V6N11_016300</name>
</gene>
<sequence>MIHVYQHINNGCLYDHLHAENYDPIQWKRRLEICIGVAQALHYLHTEAKYVLIHSNFSSKNILLDDLWTSKLCNFGFCKRGPLSISRGIVSVEVEPDVNYTFACLAPEVAMTCRVLNKCDVFSFGVVLLEVVCCRRVFDAELKIYGSTTCISLGT</sequence>
<dbReference type="InterPro" id="IPR045272">
    <property type="entry name" value="ANXUR1/2-like"/>
</dbReference>
<proteinExistence type="predicted"/>
<accession>A0ABR2TUT8</accession>
<dbReference type="InterPro" id="IPR011009">
    <property type="entry name" value="Kinase-like_dom_sf"/>
</dbReference>
<dbReference type="InterPro" id="IPR000719">
    <property type="entry name" value="Prot_kinase_dom"/>
</dbReference>
<reference evidence="2 3" key="1">
    <citation type="journal article" date="2024" name="G3 (Bethesda)">
        <title>Genome assembly of Hibiscus sabdariffa L. provides insights into metabolisms of medicinal natural products.</title>
        <authorList>
            <person name="Kim T."/>
        </authorList>
    </citation>
    <scope>NUCLEOTIDE SEQUENCE [LARGE SCALE GENOMIC DNA]</scope>
    <source>
        <strain evidence="2">TK-2024</strain>
        <tissue evidence="2">Old leaves</tissue>
    </source>
</reference>
<evidence type="ECO:0000313" key="2">
    <source>
        <dbReference type="EMBL" id="KAK9041187.1"/>
    </source>
</evidence>
<evidence type="ECO:0000259" key="1">
    <source>
        <dbReference type="PROSITE" id="PS50011"/>
    </source>
</evidence>
<dbReference type="Proteomes" id="UP001396334">
    <property type="component" value="Unassembled WGS sequence"/>
</dbReference>
<dbReference type="SUPFAM" id="SSF56112">
    <property type="entry name" value="Protein kinase-like (PK-like)"/>
    <property type="match status" value="1"/>
</dbReference>
<protein>
    <recommendedName>
        <fullName evidence="1">Protein kinase domain-containing protein</fullName>
    </recommendedName>
</protein>